<dbReference type="AlphaFoldDB" id="A0AAD6XTR9"/>
<reference evidence="1" key="1">
    <citation type="submission" date="2023-03" db="EMBL/GenBank/DDBJ databases">
        <title>Massive genome expansion in bonnet fungi (Mycena s.s.) driven by repeated elements and novel gene families across ecological guilds.</title>
        <authorList>
            <consortium name="Lawrence Berkeley National Laboratory"/>
            <person name="Harder C.B."/>
            <person name="Miyauchi S."/>
            <person name="Viragh M."/>
            <person name="Kuo A."/>
            <person name="Thoen E."/>
            <person name="Andreopoulos B."/>
            <person name="Lu D."/>
            <person name="Skrede I."/>
            <person name="Drula E."/>
            <person name="Henrissat B."/>
            <person name="Morin E."/>
            <person name="Kohler A."/>
            <person name="Barry K."/>
            <person name="LaButti K."/>
            <person name="Morin E."/>
            <person name="Salamov A."/>
            <person name="Lipzen A."/>
            <person name="Mereny Z."/>
            <person name="Hegedus B."/>
            <person name="Baldrian P."/>
            <person name="Stursova M."/>
            <person name="Weitz H."/>
            <person name="Taylor A."/>
            <person name="Grigoriev I.V."/>
            <person name="Nagy L.G."/>
            <person name="Martin F."/>
            <person name="Kauserud H."/>
        </authorList>
    </citation>
    <scope>NUCLEOTIDE SEQUENCE</scope>
    <source>
        <strain evidence="1">CBHHK173m</strain>
    </source>
</reference>
<dbReference type="Proteomes" id="UP001222325">
    <property type="component" value="Unassembled WGS sequence"/>
</dbReference>
<sequence length="145" mass="16173">WMMDGYAILAACAGGDGWLEAVRTWTELERAYGFKTSSKPLPTDGRHPALHEWTKCGRRVDKAPVFKLEEFQSAWWVWWSAMSPEWRVKDGQGRPVAGKQGPWGALVHPGANGLLMVLLALAWWRGKEGAPSPGWLAAVKDMGWV</sequence>
<protein>
    <submittedName>
        <fullName evidence="1">Uncharacterized protein</fullName>
    </submittedName>
</protein>
<comment type="caution">
    <text evidence="1">The sequence shown here is derived from an EMBL/GenBank/DDBJ whole genome shotgun (WGS) entry which is preliminary data.</text>
</comment>
<evidence type="ECO:0000313" key="1">
    <source>
        <dbReference type="EMBL" id="KAJ7086811.1"/>
    </source>
</evidence>
<accession>A0AAD6XTR9</accession>
<keyword evidence="2" id="KW-1185">Reference proteome</keyword>
<organism evidence="1 2">
    <name type="scientific">Mycena belliarum</name>
    <dbReference type="NCBI Taxonomy" id="1033014"/>
    <lineage>
        <taxon>Eukaryota</taxon>
        <taxon>Fungi</taxon>
        <taxon>Dikarya</taxon>
        <taxon>Basidiomycota</taxon>
        <taxon>Agaricomycotina</taxon>
        <taxon>Agaricomycetes</taxon>
        <taxon>Agaricomycetidae</taxon>
        <taxon>Agaricales</taxon>
        <taxon>Marasmiineae</taxon>
        <taxon>Mycenaceae</taxon>
        <taxon>Mycena</taxon>
    </lineage>
</organism>
<evidence type="ECO:0000313" key="2">
    <source>
        <dbReference type="Proteomes" id="UP001222325"/>
    </source>
</evidence>
<gene>
    <name evidence="1" type="ORF">B0H15DRAFT_755779</name>
</gene>
<proteinExistence type="predicted"/>
<name>A0AAD6XTR9_9AGAR</name>
<feature type="non-terminal residue" evidence="1">
    <location>
        <position position="145"/>
    </location>
</feature>
<feature type="non-terminal residue" evidence="1">
    <location>
        <position position="1"/>
    </location>
</feature>
<dbReference type="EMBL" id="JARJCN010000030">
    <property type="protein sequence ID" value="KAJ7086811.1"/>
    <property type="molecule type" value="Genomic_DNA"/>
</dbReference>